<organism evidence="3 4">
    <name type="scientific">Xylaria arbuscula</name>
    <dbReference type="NCBI Taxonomy" id="114810"/>
    <lineage>
        <taxon>Eukaryota</taxon>
        <taxon>Fungi</taxon>
        <taxon>Dikarya</taxon>
        <taxon>Ascomycota</taxon>
        <taxon>Pezizomycotina</taxon>
        <taxon>Sordariomycetes</taxon>
        <taxon>Xylariomycetidae</taxon>
        <taxon>Xylariales</taxon>
        <taxon>Xylariaceae</taxon>
        <taxon>Xylaria</taxon>
    </lineage>
</organism>
<gene>
    <name evidence="3" type="ORF">NPX13_g5091</name>
</gene>
<proteinExistence type="predicted"/>
<evidence type="ECO:0000256" key="1">
    <source>
        <dbReference type="SAM" id="MobiDB-lite"/>
    </source>
</evidence>
<dbReference type="Pfam" id="PF12770">
    <property type="entry name" value="CHAT"/>
    <property type="match status" value="1"/>
</dbReference>
<comment type="caution">
    <text evidence="3">The sequence shown here is derived from an EMBL/GenBank/DDBJ whole genome shotgun (WGS) entry which is preliminary data.</text>
</comment>
<dbReference type="Gene3D" id="1.25.40.10">
    <property type="entry name" value="Tetratricopeptide repeat domain"/>
    <property type="match status" value="2"/>
</dbReference>
<dbReference type="InterPro" id="IPR024983">
    <property type="entry name" value="CHAT_dom"/>
</dbReference>
<evidence type="ECO:0000313" key="3">
    <source>
        <dbReference type="EMBL" id="KAJ3572310.1"/>
    </source>
</evidence>
<accession>A0A9W8NF16</accession>
<dbReference type="VEuPathDB" id="FungiDB:F4678DRAFT_413442"/>
<evidence type="ECO:0000313" key="4">
    <source>
        <dbReference type="Proteomes" id="UP001148614"/>
    </source>
</evidence>
<evidence type="ECO:0000259" key="2">
    <source>
        <dbReference type="Pfam" id="PF12770"/>
    </source>
</evidence>
<feature type="compositionally biased region" description="Polar residues" evidence="1">
    <location>
        <begin position="954"/>
        <end position="974"/>
    </location>
</feature>
<dbReference type="Proteomes" id="UP001148614">
    <property type="component" value="Unassembled WGS sequence"/>
</dbReference>
<reference evidence="3" key="1">
    <citation type="submission" date="2022-07" db="EMBL/GenBank/DDBJ databases">
        <title>Genome Sequence of Xylaria arbuscula.</title>
        <authorList>
            <person name="Buettner E."/>
        </authorList>
    </citation>
    <scope>NUCLEOTIDE SEQUENCE</scope>
    <source>
        <strain evidence="3">VT107</strain>
    </source>
</reference>
<feature type="domain" description="CHAT" evidence="2">
    <location>
        <begin position="665"/>
        <end position="932"/>
    </location>
</feature>
<dbReference type="AlphaFoldDB" id="A0A9W8NF16"/>
<dbReference type="SUPFAM" id="SSF81901">
    <property type="entry name" value="HCP-like"/>
    <property type="match status" value="1"/>
</dbReference>
<name>A0A9W8NF16_9PEZI</name>
<feature type="region of interest" description="Disordered" evidence="1">
    <location>
        <begin position="950"/>
        <end position="974"/>
    </location>
</feature>
<protein>
    <recommendedName>
        <fullName evidence="2">CHAT domain-containing protein</fullName>
    </recommendedName>
</protein>
<dbReference type="InterPro" id="IPR011990">
    <property type="entry name" value="TPR-like_helical_dom_sf"/>
</dbReference>
<sequence length="1016" mass="114391">MHSNRHLPKLEAEVWEEQVLLHSEFSPGLLAFEDDDLFVEIVEPEEARELFPQQPTNWGLESDHWDRPLVMSAEDAISGTDGRGEEFLEMCDHLGMIAVSQRMDRLPIFRQPTQPESPQAIIGEKFLATPTMENLEADIEAGWVTVEAATRADYPHKAHLLGCLGLLLSERYSRTGDIDDVEKAVQVAREACDSTPKFDYSLPMRLDNLAEALSQRYFATRRMADLDDAIRIWRVAAHILPDDDPHKPRFIVSLASVLGLKYSETKELECITEAIELGRHMVYNAEVIEIKRKTAYAMPESVRTLYTLSTNLYLRYTDTRVIADLEEAIQLIQSAILRADPDDHRWYLNRLCMLLYERYARTGNEADVEEAIRAGRKGLELGQHDYVEKARHFRVLADALYENYKIKSAAPDFNEAIEYFKAALHLPNSHVFDRVLAGRRLLQCFAVILDWSKAYETATAVMELIPTLSSRLVAQDARQDLLAELAGLSSDMGAVALNAMQEPFVALKFIEHSRNLVTAYLDETRSDISGLQDEYPNLAAELIQYRQLLDRHMAGPNIFNDPSFSHLFWRRPDTVRYEASQKLDQLVERIRSLPGFDDFLGVPDEAKIRTAATRGPVVVINVSKYRCDAILIETEQIRSLPLSKLTSREVHKRAQVSNLGSLSVMRWLWDSLAKPILDTLGYTGPPDNDLWPHVWWITSGVMSRFPIHAAGQLFTGSLDTVLDRVMSSYGTSIKSIIATRCHHVHPSEDQDEALLIAMEDTVGCSKLPYAREEVKVVGAVCREMGLRSRTSGNNTNLIDITKHLMRSRIMHFAGHGYTDAAEPRRSHLVIAGNDTFSTSENPGRLSVTKLLGMNLHNLPLFLAYLSACGTSRVRNNALADQTTIHLVGGCQIAGFRHVVGTLWEVVDRRCVDVARITYEAIREGGMTDESVCWGLHKAIRELRGEWIRSETKARQPTSTVGRSDTSVSNCEAGNSSSTGIGVECLEEPPRDIVPCDSDSEDETALPYWVPYVHYGV</sequence>
<dbReference type="EMBL" id="JANPWZ010000776">
    <property type="protein sequence ID" value="KAJ3572310.1"/>
    <property type="molecule type" value="Genomic_DNA"/>
</dbReference>
<keyword evidence="4" id="KW-1185">Reference proteome</keyword>